<dbReference type="Proteomes" id="UP000002881">
    <property type="component" value="Chromosome"/>
</dbReference>
<dbReference type="AlphaFoldDB" id="I2F559"/>
<dbReference type="PANTHER" id="PTHR21060:SF20">
    <property type="entry name" value="BUTYRATE KINASE 1-RELATED"/>
    <property type="match status" value="1"/>
</dbReference>
<evidence type="ECO:0000256" key="8">
    <source>
        <dbReference type="ARBA" id="ARBA00048596"/>
    </source>
</evidence>
<name>I2F559_9BACT</name>
<dbReference type="PRINTS" id="PR00471">
    <property type="entry name" value="ACETATEKNASE"/>
</dbReference>
<dbReference type="InterPro" id="IPR043129">
    <property type="entry name" value="ATPase_NBD"/>
</dbReference>
<dbReference type="Pfam" id="PF00871">
    <property type="entry name" value="Acetate_kinase"/>
    <property type="match status" value="1"/>
</dbReference>
<evidence type="ECO:0000256" key="6">
    <source>
        <dbReference type="ARBA" id="ARBA00022777"/>
    </source>
</evidence>
<evidence type="ECO:0000313" key="12">
    <source>
        <dbReference type="Proteomes" id="UP000002881"/>
    </source>
</evidence>
<dbReference type="InterPro" id="IPR000890">
    <property type="entry name" value="Aliphatic_acid_kin_short-chain"/>
</dbReference>
<evidence type="ECO:0000256" key="4">
    <source>
        <dbReference type="ARBA" id="ARBA00022679"/>
    </source>
</evidence>
<keyword evidence="4 9" id="KW-0808">Transferase</keyword>
<dbReference type="KEGG" id="mpg:Theba_1374"/>
<protein>
    <recommendedName>
        <fullName evidence="9">Probable butyrate kinase</fullName>
        <shortName evidence="9">BK</shortName>
        <ecNumber evidence="9">2.7.2.7</ecNumber>
    </recommendedName>
    <alternativeName>
        <fullName evidence="9">Branched-chain carboxylic acid kinase</fullName>
    </alternativeName>
</protein>
<reference evidence="11 12" key="1">
    <citation type="journal article" date="2012" name="Genome Biol. Evol.">
        <title>Genome Sequence of the Mesophilic Thermotogales Bacterium Mesotoga prima MesG1.Ag.4.2 Reveals the Largest Thermotogales Genome To Date.</title>
        <authorList>
            <person name="Zhaxybayeva O."/>
            <person name="Swithers K.S."/>
            <person name="Foght J."/>
            <person name="Green A.G."/>
            <person name="Bruce D."/>
            <person name="Detter C."/>
            <person name="Han S."/>
            <person name="Teshima H."/>
            <person name="Han J."/>
            <person name="Woyke T."/>
            <person name="Pitluck S."/>
            <person name="Nolan M."/>
            <person name="Ivanova N."/>
            <person name="Pati A."/>
            <person name="Land M.L."/>
            <person name="Dlutek M."/>
            <person name="Doolittle W.F."/>
            <person name="Noll K.M."/>
            <person name="Nesbo C.L."/>
        </authorList>
    </citation>
    <scope>NUCLEOTIDE SEQUENCE [LARGE SCALE GENOMIC DNA]</scope>
    <source>
        <strain evidence="12">mesG1.Ag.4.2</strain>
    </source>
</reference>
<dbReference type="NCBIfam" id="NF002834">
    <property type="entry name" value="PRK03011.1-5"/>
    <property type="match status" value="1"/>
</dbReference>
<evidence type="ECO:0000256" key="10">
    <source>
        <dbReference type="RuleBase" id="RU003835"/>
    </source>
</evidence>
<gene>
    <name evidence="9" type="primary">buk</name>
    <name evidence="11" type="ORF">Theba_1374</name>
</gene>
<comment type="catalytic activity">
    <reaction evidence="8 9">
        <text>butanoate + ATP = butanoyl phosphate + ADP</text>
        <dbReference type="Rhea" id="RHEA:13585"/>
        <dbReference type="ChEBI" id="CHEBI:17968"/>
        <dbReference type="ChEBI" id="CHEBI:30616"/>
        <dbReference type="ChEBI" id="CHEBI:58079"/>
        <dbReference type="ChEBI" id="CHEBI:456216"/>
        <dbReference type="EC" id="2.7.2.7"/>
    </reaction>
</comment>
<dbReference type="STRING" id="660470.Theba_1374"/>
<dbReference type="RefSeq" id="WP_014731008.1">
    <property type="nucleotide sequence ID" value="NC_017934.1"/>
</dbReference>
<dbReference type="GeneID" id="87107177"/>
<dbReference type="SUPFAM" id="SSF53067">
    <property type="entry name" value="Actin-like ATPase domain"/>
    <property type="match status" value="2"/>
</dbReference>
<keyword evidence="7 9" id="KW-0067">ATP-binding</keyword>
<keyword evidence="5 9" id="KW-0547">Nucleotide-binding</keyword>
<dbReference type="CDD" id="cd24011">
    <property type="entry name" value="ASKHA_NBD_BK"/>
    <property type="match status" value="1"/>
</dbReference>
<evidence type="ECO:0000256" key="3">
    <source>
        <dbReference type="ARBA" id="ARBA00022490"/>
    </source>
</evidence>
<evidence type="ECO:0000256" key="5">
    <source>
        <dbReference type="ARBA" id="ARBA00022741"/>
    </source>
</evidence>
<dbReference type="eggNOG" id="COG3426">
    <property type="taxonomic scope" value="Bacteria"/>
</dbReference>
<dbReference type="InterPro" id="IPR023865">
    <property type="entry name" value="Aliphatic_acid_kinase_CS"/>
</dbReference>
<comment type="subcellular location">
    <subcellularLocation>
        <location evidence="1 9">Cytoplasm</location>
    </subcellularLocation>
</comment>
<keyword evidence="3 9" id="KW-0963">Cytoplasm</keyword>
<dbReference type="GO" id="GO:0005524">
    <property type="term" value="F:ATP binding"/>
    <property type="evidence" value="ECO:0007669"/>
    <property type="project" value="UniProtKB-KW"/>
</dbReference>
<keyword evidence="12" id="KW-1185">Reference proteome</keyword>
<dbReference type="HAMAP" id="MF_00542">
    <property type="entry name" value="Butyrate_kinase"/>
    <property type="match status" value="1"/>
</dbReference>
<evidence type="ECO:0000256" key="1">
    <source>
        <dbReference type="ARBA" id="ARBA00004496"/>
    </source>
</evidence>
<dbReference type="NCBIfam" id="TIGR02707">
    <property type="entry name" value="butyr_kinase"/>
    <property type="match status" value="1"/>
</dbReference>
<proteinExistence type="inferred from homology"/>
<dbReference type="GO" id="GO:0005737">
    <property type="term" value="C:cytoplasm"/>
    <property type="evidence" value="ECO:0007669"/>
    <property type="project" value="UniProtKB-SubCell"/>
</dbReference>
<accession>I2F559</accession>
<dbReference type="EMBL" id="CP003532">
    <property type="protein sequence ID" value="AFK07062.1"/>
    <property type="molecule type" value="Genomic_DNA"/>
</dbReference>
<dbReference type="PANTHER" id="PTHR21060">
    <property type="entry name" value="ACETATE KINASE"/>
    <property type="match status" value="1"/>
</dbReference>
<evidence type="ECO:0000313" key="11">
    <source>
        <dbReference type="EMBL" id="AFK07062.1"/>
    </source>
</evidence>
<dbReference type="GO" id="GO:0006083">
    <property type="term" value="P:acetate metabolic process"/>
    <property type="evidence" value="ECO:0007669"/>
    <property type="project" value="TreeGrafter"/>
</dbReference>
<evidence type="ECO:0000256" key="9">
    <source>
        <dbReference type="HAMAP-Rule" id="MF_00542"/>
    </source>
</evidence>
<dbReference type="GO" id="GO:0008776">
    <property type="term" value="F:acetate kinase activity"/>
    <property type="evidence" value="ECO:0007669"/>
    <property type="project" value="TreeGrafter"/>
</dbReference>
<dbReference type="PROSITE" id="PS01075">
    <property type="entry name" value="ACETATE_KINASE_1"/>
    <property type="match status" value="1"/>
</dbReference>
<dbReference type="PIRSF" id="PIRSF036458">
    <property type="entry name" value="Butyrate_kin"/>
    <property type="match status" value="1"/>
</dbReference>
<dbReference type="InterPro" id="IPR011245">
    <property type="entry name" value="Butyrate_kin"/>
</dbReference>
<dbReference type="GO" id="GO:0047761">
    <property type="term" value="F:butyrate kinase activity"/>
    <property type="evidence" value="ECO:0007669"/>
    <property type="project" value="UniProtKB-UniRule"/>
</dbReference>
<sequence>MKILAINPGSTSTKIAVFNDEEEIVRGSIQHFSSRNDRSQDIQDRAEEILSFLKESSISFDFDAIACRGGILPPMESGTYLVNDKMVDFLLHRSAIDHPSNLAAPIGLRLSEGKIPVFITDPISVDELCEEARLSGLPQLPRVSRLHALNMKAAARQIAFDLGRDVQNLNLVIAHLGGGISVGLQLRGKMVDVNNATDEGPFSPNRTGELPVGDVVEKCFSGEYSERELLNRYLKFGGLLAYLGTDDLRKALEFAKEDDDAALVVDAMAYQIGKEIGGMVAVAGGSIDAIVLTGGMAYNTEFVQKIKEYIGKFALVVIEPGENELLSLALGAKRVLEGTEKARTFDPEVAM</sequence>
<dbReference type="HOGENOM" id="CLU_048716_0_0_0"/>
<organism evidence="11 12">
    <name type="scientific">Mesotoga prima MesG1.Ag.4.2</name>
    <dbReference type="NCBI Taxonomy" id="660470"/>
    <lineage>
        <taxon>Bacteria</taxon>
        <taxon>Thermotogati</taxon>
        <taxon>Thermotogota</taxon>
        <taxon>Thermotogae</taxon>
        <taxon>Kosmotogales</taxon>
        <taxon>Kosmotogaceae</taxon>
        <taxon>Mesotoga</taxon>
    </lineage>
</organism>
<comment type="similarity">
    <text evidence="2 9 10">Belongs to the acetokinase family.</text>
</comment>
<evidence type="ECO:0000256" key="7">
    <source>
        <dbReference type="ARBA" id="ARBA00022840"/>
    </source>
</evidence>
<dbReference type="Gene3D" id="3.30.420.40">
    <property type="match status" value="2"/>
</dbReference>
<evidence type="ECO:0000256" key="2">
    <source>
        <dbReference type="ARBA" id="ARBA00008748"/>
    </source>
</evidence>
<keyword evidence="6 9" id="KW-0418">Kinase</keyword>
<dbReference type="EC" id="2.7.2.7" evidence="9"/>